<dbReference type="AlphaFoldDB" id="A0A9Q0F6P3"/>
<keyword evidence="3" id="KW-1185">Reference proteome</keyword>
<dbReference type="PANTHER" id="PTHR34049:SF1">
    <property type="entry name" value="F-BOX PROTEIN SKIP27"/>
    <property type="match status" value="1"/>
</dbReference>
<dbReference type="CDD" id="cd09917">
    <property type="entry name" value="F-box_SF"/>
    <property type="match status" value="1"/>
</dbReference>
<organism evidence="2 3">
    <name type="scientific">Turnera subulata</name>
    <dbReference type="NCBI Taxonomy" id="218843"/>
    <lineage>
        <taxon>Eukaryota</taxon>
        <taxon>Viridiplantae</taxon>
        <taxon>Streptophyta</taxon>
        <taxon>Embryophyta</taxon>
        <taxon>Tracheophyta</taxon>
        <taxon>Spermatophyta</taxon>
        <taxon>Magnoliopsida</taxon>
        <taxon>eudicotyledons</taxon>
        <taxon>Gunneridae</taxon>
        <taxon>Pentapetalae</taxon>
        <taxon>rosids</taxon>
        <taxon>fabids</taxon>
        <taxon>Malpighiales</taxon>
        <taxon>Passifloraceae</taxon>
        <taxon>Turnera</taxon>
    </lineage>
</organism>
<feature type="domain" description="F-box" evidence="1">
    <location>
        <begin position="78"/>
        <end position="128"/>
    </location>
</feature>
<dbReference type="EMBL" id="JAKUCV010006998">
    <property type="protein sequence ID" value="KAJ4825114.1"/>
    <property type="molecule type" value="Genomic_DNA"/>
</dbReference>
<dbReference type="InterPro" id="IPR001810">
    <property type="entry name" value="F-box_dom"/>
</dbReference>
<name>A0A9Q0F6P3_9ROSI</name>
<evidence type="ECO:0000313" key="2">
    <source>
        <dbReference type="EMBL" id="KAJ4825114.1"/>
    </source>
</evidence>
<gene>
    <name evidence="2" type="ORF">Tsubulata_028992</name>
</gene>
<sequence>MALGKRCNSMKVKREVVNGGEGAVGFEFASITRSFSFGRKRILITTPNISNIDSDSSPFSTPLKRQCSDAMNLENIEKSALECLPHDVLVRVLCAVDHEDLKQLFQVSKVIREATLVAKQWHFAYSTPRKTRAFRDPVELENESNFDEIDAPNAPKRSRQRSFVSRLNKKNLADVSVALFASDDGNADGRGVL</sequence>
<dbReference type="InterPro" id="IPR036047">
    <property type="entry name" value="F-box-like_dom_sf"/>
</dbReference>
<dbReference type="Proteomes" id="UP001141552">
    <property type="component" value="Unassembled WGS sequence"/>
</dbReference>
<dbReference type="OrthoDB" id="786450at2759"/>
<reference evidence="2" key="1">
    <citation type="submission" date="2022-02" db="EMBL/GenBank/DDBJ databases">
        <authorList>
            <person name="Henning P.M."/>
            <person name="McCubbin A.G."/>
            <person name="Shore J.S."/>
        </authorList>
    </citation>
    <scope>NUCLEOTIDE SEQUENCE</scope>
    <source>
        <strain evidence="2">F60SS</strain>
        <tissue evidence="2">Leaves</tissue>
    </source>
</reference>
<evidence type="ECO:0000313" key="3">
    <source>
        <dbReference type="Proteomes" id="UP001141552"/>
    </source>
</evidence>
<dbReference type="InterPro" id="IPR045286">
    <property type="entry name" value="FBS1-like"/>
</dbReference>
<evidence type="ECO:0000259" key="1">
    <source>
        <dbReference type="PROSITE" id="PS50181"/>
    </source>
</evidence>
<dbReference type="PANTHER" id="PTHR34049">
    <property type="entry name" value="F-BOX PROTEIN SKIP27"/>
    <property type="match status" value="1"/>
</dbReference>
<accession>A0A9Q0F6P3</accession>
<dbReference type="PROSITE" id="PS50181">
    <property type="entry name" value="FBOX"/>
    <property type="match status" value="1"/>
</dbReference>
<protein>
    <recommendedName>
        <fullName evidence="1">F-box domain-containing protein</fullName>
    </recommendedName>
</protein>
<dbReference type="SUPFAM" id="SSF81383">
    <property type="entry name" value="F-box domain"/>
    <property type="match status" value="1"/>
</dbReference>
<reference evidence="2" key="2">
    <citation type="journal article" date="2023" name="Plants (Basel)">
        <title>Annotation of the Turnera subulata (Passifloraceae) Draft Genome Reveals the S-Locus Evolved after the Divergence of Turneroideae from Passifloroideae in a Stepwise Manner.</title>
        <authorList>
            <person name="Henning P.M."/>
            <person name="Roalson E.H."/>
            <person name="Mir W."/>
            <person name="McCubbin A.G."/>
            <person name="Shore J.S."/>
        </authorList>
    </citation>
    <scope>NUCLEOTIDE SEQUENCE</scope>
    <source>
        <strain evidence="2">F60SS</strain>
    </source>
</reference>
<proteinExistence type="predicted"/>
<comment type="caution">
    <text evidence="2">The sequence shown here is derived from an EMBL/GenBank/DDBJ whole genome shotgun (WGS) entry which is preliminary data.</text>
</comment>